<keyword evidence="3" id="KW-1185">Reference proteome</keyword>
<dbReference type="AlphaFoldDB" id="A0A2Z6ZTM9"/>
<feature type="compositionally biased region" description="Polar residues" evidence="1">
    <location>
        <begin position="1"/>
        <end position="16"/>
    </location>
</feature>
<dbReference type="Proteomes" id="UP000250235">
    <property type="component" value="Unassembled WGS sequence"/>
</dbReference>
<organism evidence="2 3">
    <name type="scientific">Dorcoceras hygrometricum</name>
    <dbReference type="NCBI Taxonomy" id="472368"/>
    <lineage>
        <taxon>Eukaryota</taxon>
        <taxon>Viridiplantae</taxon>
        <taxon>Streptophyta</taxon>
        <taxon>Embryophyta</taxon>
        <taxon>Tracheophyta</taxon>
        <taxon>Spermatophyta</taxon>
        <taxon>Magnoliopsida</taxon>
        <taxon>eudicotyledons</taxon>
        <taxon>Gunneridae</taxon>
        <taxon>Pentapetalae</taxon>
        <taxon>asterids</taxon>
        <taxon>lamiids</taxon>
        <taxon>Lamiales</taxon>
        <taxon>Gesneriaceae</taxon>
        <taxon>Didymocarpoideae</taxon>
        <taxon>Trichosporeae</taxon>
        <taxon>Loxocarpinae</taxon>
        <taxon>Dorcoceras</taxon>
    </lineage>
</organism>
<protein>
    <submittedName>
        <fullName evidence="2">Uncharacterized protein</fullName>
    </submittedName>
</protein>
<feature type="region of interest" description="Disordered" evidence="1">
    <location>
        <begin position="1"/>
        <end position="56"/>
    </location>
</feature>
<evidence type="ECO:0000256" key="1">
    <source>
        <dbReference type="SAM" id="MobiDB-lite"/>
    </source>
</evidence>
<evidence type="ECO:0000313" key="2">
    <source>
        <dbReference type="EMBL" id="KZT76369.1"/>
    </source>
</evidence>
<evidence type="ECO:0000313" key="3">
    <source>
        <dbReference type="Proteomes" id="UP000250235"/>
    </source>
</evidence>
<proteinExistence type="predicted"/>
<gene>
    <name evidence="2" type="ORF">F511_46606</name>
</gene>
<sequence length="56" mass="6195">MSIRSTTGYETPSSAYSRRPDEISVDGFSSSSWPEQFPVTQGGGSGGTRRRRRRLV</sequence>
<name>A0A2Z6ZTM9_9LAMI</name>
<reference evidence="2 3" key="1">
    <citation type="journal article" date="2015" name="Proc. Natl. Acad. Sci. U.S.A.">
        <title>The resurrection genome of Boea hygrometrica: A blueprint for survival of dehydration.</title>
        <authorList>
            <person name="Xiao L."/>
            <person name="Yang G."/>
            <person name="Zhang L."/>
            <person name="Yang X."/>
            <person name="Zhao S."/>
            <person name="Ji Z."/>
            <person name="Zhou Q."/>
            <person name="Hu M."/>
            <person name="Wang Y."/>
            <person name="Chen M."/>
            <person name="Xu Y."/>
            <person name="Jin H."/>
            <person name="Xiao X."/>
            <person name="Hu G."/>
            <person name="Bao F."/>
            <person name="Hu Y."/>
            <person name="Wan P."/>
            <person name="Li L."/>
            <person name="Deng X."/>
            <person name="Kuang T."/>
            <person name="Xiang C."/>
            <person name="Zhu J.K."/>
            <person name="Oliver M.J."/>
            <person name="He Y."/>
        </authorList>
    </citation>
    <scope>NUCLEOTIDE SEQUENCE [LARGE SCALE GENOMIC DNA]</scope>
    <source>
        <strain evidence="3">cv. XS01</strain>
    </source>
</reference>
<accession>A0A2Z6ZTM9</accession>
<dbReference type="EMBL" id="KV128398">
    <property type="protein sequence ID" value="KZT76369.1"/>
    <property type="molecule type" value="Genomic_DNA"/>
</dbReference>